<evidence type="ECO:0000313" key="2">
    <source>
        <dbReference type="Proteomes" id="UP000666240"/>
    </source>
</evidence>
<protein>
    <submittedName>
        <fullName evidence="1">Uncharacterized protein</fullName>
    </submittedName>
</protein>
<dbReference type="Proteomes" id="UP000666240">
    <property type="component" value="Unassembled WGS sequence"/>
</dbReference>
<proteinExistence type="predicted"/>
<dbReference type="RefSeq" id="WP_209334443.1">
    <property type="nucleotide sequence ID" value="NZ_JAGIYY010000002.1"/>
</dbReference>
<keyword evidence="2" id="KW-1185">Reference proteome</keyword>
<gene>
    <name evidence="1" type="ORF">J5Y06_07025</name>
</gene>
<accession>A0A8J7UKI1</accession>
<organism evidence="1 2">
    <name type="scientific">Tianweitania sediminis</name>
    <dbReference type="NCBI Taxonomy" id="1502156"/>
    <lineage>
        <taxon>Bacteria</taxon>
        <taxon>Pseudomonadati</taxon>
        <taxon>Pseudomonadota</taxon>
        <taxon>Alphaproteobacteria</taxon>
        <taxon>Hyphomicrobiales</taxon>
        <taxon>Phyllobacteriaceae</taxon>
        <taxon>Tianweitania</taxon>
    </lineage>
</organism>
<evidence type="ECO:0000313" key="1">
    <source>
        <dbReference type="EMBL" id="MBP0438397.1"/>
    </source>
</evidence>
<dbReference type="EMBL" id="JAGIYY010000002">
    <property type="protein sequence ID" value="MBP0438397.1"/>
    <property type="molecule type" value="Genomic_DNA"/>
</dbReference>
<reference evidence="1" key="1">
    <citation type="submission" date="2021-03" db="EMBL/GenBank/DDBJ databases">
        <title>Genome sequencing and assembly of Tianweitania sediminis.</title>
        <authorList>
            <person name="Chhetri G."/>
        </authorList>
    </citation>
    <scope>NUCLEOTIDE SEQUENCE</scope>
    <source>
        <strain evidence="1">Z8</strain>
    </source>
</reference>
<dbReference type="AlphaFoldDB" id="A0A8J7UKI1"/>
<name>A0A8J7UKI1_9HYPH</name>
<sequence>MTLVQQTQFTAAGQGKPLLTRDPLLRDDYNRGVKWLFDLARPLCYGGASPVVNGAPVKNLAEAFTDASGAIPNGQFIVTAGQTLPFADGGVDFSGITANGVYLEGPSAAAAAIWANSQYYLGCLYVVLPSSADWETSSGIRAFISWTTNVNGYALAPDVFNFGQLTTGGQKMLFMYRQKALNSVDGKQIAVPATEFSQFAQIATWRNATEQRSRIRTANGMTWSTSTSPGTDNTVDFSTTKPLVGIHGIGSSTVSTTNAKKWKLHRGFVEALGLSGRDPVAVLDADWERTKAKYDAGFYS</sequence>
<comment type="caution">
    <text evidence="1">The sequence shown here is derived from an EMBL/GenBank/DDBJ whole genome shotgun (WGS) entry which is preliminary data.</text>
</comment>